<dbReference type="SUPFAM" id="SSF55957">
    <property type="entry name" value="Phosphoglucomutase, C-terminal domain"/>
    <property type="match status" value="1"/>
</dbReference>
<dbReference type="GO" id="GO:0005829">
    <property type="term" value="C:cytosol"/>
    <property type="evidence" value="ECO:0007669"/>
    <property type="project" value="TreeGrafter"/>
</dbReference>
<dbReference type="Proteomes" id="UP000314982">
    <property type="component" value="Unassembled WGS sequence"/>
</dbReference>
<protein>
    <submittedName>
        <fullName evidence="1">Uncharacterized protein</fullName>
    </submittedName>
</protein>
<evidence type="ECO:0000313" key="1">
    <source>
        <dbReference type="Ensembl" id="ENSHHUP00000090406.1"/>
    </source>
</evidence>
<dbReference type="Ensembl" id="ENSHHUT00000093208.1">
    <property type="protein sequence ID" value="ENSHHUP00000090406.1"/>
    <property type="gene ID" value="ENSHHUG00000052191.1"/>
</dbReference>
<dbReference type="STRING" id="62062.ENSHHUP00000090406"/>
<organism evidence="1 2">
    <name type="scientific">Hucho hucho</name>
    <name type="common">huchen</name>
    <dbReference type="NCBI Taxonomy" id="62062"/>
    <lineage>
        <taxon>Eukaryota</taxon>
        <taxon>Metazoa</taxon>
        <taxon>Chordata</taxon>
        <taxon>Craniata</taxon>
        <taxon>Vertebrata</taxon>
        <taxon>Euteleostomi</taxon>
        <taxon>Actinopterygii</taxon>
        <taxon>Neopterygii</taxon>
        <taxon>Teleostei</taxon>
        <taxon>Protacanthopterygii</taxon>
        <taxon>Salmoniformes</taxon>
        <taxon>Salmonidae</taxon>
        <taxon>Salmoninae</taxon>
        <taxon>Hucho</taxon>
    </lineage>
</organism>
<reference evidence="1" key="2">
    <citation type="submission" date="2025-08" db="UniProtKB">
        <authorList>
            <consortium name="Ensembl"/>
        </authorList>
    </citation>
    <scope>IDENTIFICATION</scope>
</reference>
<accession>A0A4W5RKC7</accession>
<dbReference type="InterPro" id="IPR045244">
    <property type="entry name" value="PGM"/>
</dbReference>
<dbReference type="PANTHER" id="PTHR22573:SF60">
    <property type="entry name" value="PHOSPHOGLUCOMUTASE-1"/>
    <property type="match status" value="1"/>
</dbReference>
<reference evidence="2" key="1">
    <citation type="submission" date="2018-06" db="EMBL/GenBank/DDBJ databases">
        <title>Genome assembly of Danube salmon.</title>
        <authorList>
            <person name="Macqueen D.J."/>
            <person name="Gundappa M.K."/>
        </authorList>
    </citation>
    <scope>NUCLEOTIDE SEQUENCE [LARGE SCALE GENOMIC DNA]</scope>
</reference>
<reference evidence="1" key="3">
    <citation type="submission" date="2025-09" db="UniProtKB">
        <authorList>
            <consortium name="Ensembl"/>
        </authorList>
    </citation>
    <scope>IDENTIFICATION</scope>
</reference>
<dbReference type="Gene3D" id="3.30.310.50">
    <property type="entry name" value="Alpha-D-phosphohexomutase, C-terminal domain"/>
    <property type="match status" value="1"/>
</dbReference>
<dbReference type="GO" id="GO:0004614">
    <property type="term" value="F:phosphoglucomutase activity"/>
    <property type="evidence" value="ECO:0007669"/>
    <property type="project" value="InterPro"/>
</dbReference>
<dbReference type="GeneTree" id="ENSGT00940000155542"/>
<dbReference type="FunFam" id="3.30.310.50:FF:000002">
    <property type="entry name" value="Phosphoglucomutase 5"/>
    <property type="match status" value="1"/>
</dbReference>
<dbReference type="PANTHER" id="PTHR22573">
    <property type="entry name" value="PHOSPHOHEXOMUTASE FAMILY MEMBER"/>
    <property type="match status" value="1"/>
</dbReference>
<dbReference type="Pfam" id="PF24947">
    <property type="entry name" value="PGM1_C_vert_fung"/>
    <property type="match status" value="1"/>
</dbReference>
<evidence type="ECO:0000313" key="2">
    <source>
        <dbReference type="Proteomes" id="UP000314982"/>
    </source>
</evidence>
<name>A0A4W5RKC7_9TELE</name>
<sequence length="157" mass="17749">MPGEQSALQSIACSCLNKLQKELAAETKRHASNAAKAPDFIFCCAVLGRYDYEEVDLDAAVQMMEDLELTMLDKAFVGQRFAVGEKLYQVERVDNFEHTDPVDRCISRNQGLRVIFTDGSRVIYRLSGTGSMGERVRVYIDSYETDPNKLFQDPHQT</sequence>
<proteinExistence type="predicted"/>
<dbReference type="InterPro" id="IPR036900">
    <property type="entry name" value="A-D-PHexomutase_C_sf"/>
</dbReference>
<dbReference type="GO" id="GO:0005975">
    <property type="term" value="P:carbohydrate metabolic process"/>
    <property type="evidence" value="ECO:0007669"/>
    <property type="project" value="InterPro"/>
</dbReference>
<dbReference type="AlphaFoldDB" id="A0A4W5RKC7"/>
<keyword evidence="2" id="KW-1185">Reference proteome</keyword>